<dbReference type="AlphaFoldDB" id="A0A2T3YXU8"/>
<sequence length="230" mass="25180">MSGLEIVALVPSIISAWCAIAVEYRSWRKRRAQRASQQKNTILQNHLTSIAPILNNQFQEHFRRGGGAFKRGDEIGISALKDQLIHAQKIEIDLLKSQRDNPGDVIHPNHDSIFAGSQINSSGAMVLYDGATGSPGNPPILMDRKRLRVDAYGVANFKSRTTSGGPCQSGCYKIICNYEMTEVHVRGIFMDGSVTSATFNGVMYAVALSLLPLLRCSGGYRLLTVIISTL</sequence>
<protein>
    <submittedName>
        <fullName evidence="1">Uncharacterized protein</fullName>
    </submittedName>
</protein>
<gene>
    <name evidence="1" type="ORF">M441DRAFT_448595</name>
</gene>
<evidence type="ECO:0000313" key="2">
    <source>
        <dbReference type="Proteomes" id="UP000240493"/>
    </source>
</evidence>
<accession>A0A2T3YXU8</accession>
<keyword evidence="2" id="KW-1185">Reference proteome</keyword>
<dbReference type="Proteomes" id="UP000240493">
    <property type="component" value="Unassembled WGS sequence"/>
</dbReference>
<dbReference type="EMBL" id="KZ679268">
    <property type="protein sequence ID" value="PTB37398.1"/>
    <property type="molecule type" value="Genomic_DNA"/>
</dbReference>
<organism evidence="1 2">
    <name type="scientific">Trichoderma asperellum (strain ATCC 204424 / CBS 433.97 / NBRC 101777)</name>
    <dbReference type="NCBI Taxonomy" id="1042311"/>
    <lineage>
        <taxon>Eukaryota</taxon>
        <taxon>Fungi</taxon>
        <taxon>Dikarya</taxon>
        <taxon>Ascomycota</taxon>
        <taxon>Pezizomycotina</taxon>
        <taxon>Sordariomycetes</taxon>
        <taxon>Hypocreomycetidae</taxon>
        <taxon>Hypocreales</taxon>
        <taxon>Hypocreaceae</taxon>
        <taxon>Trichoderma</taxon>
    </lineage>
</organism>
<evidence type="ECO:0000313" key="1">
    <source>
        <dbReference type="EMBL" id="PTB37398.1"/>
    </source>
</evidence>
<proteinExistence type="predicted"/>
<dbReference type="OrthoDB" id="5309037at2759"/>
<reference evidence="1 2" key="1">
    <citation type="submission" date="2016-07" db="EMBL/GenBank/DDBJ databases">
        <title>Multiple horizontal gene transfer events from other fungi enriched the ability of initially mycotrophic Trichoderma (Ascomycota) to feed on dead plant biomass.</title>
        <authorList>
            <consortium name="DOE Joint Genome Institute"/>
            <person name="Aerts A."/>
            <person name="Atanasova L."/>
            <person name="Chenthamara K."/>
            <person name="Zhang J."/>
            <person name="Grujic M."/>
            <person name="Henrissat B."/>
            <person name="Kuo A."/>
            <person name="Salamov A."/>
            <person name="Lipzen A."/>
            <person name="Labutti K."/>
            <person name="Barry K."/>
            <person name="Miao Y."/>
            <person name="Rahimi M.J."/>
            <person name="Shen Q."/>
            <person name="Grigoriev I.V."/>
            <person name="Kubicek C.P."/>
            <person name="Druzhinina I.S."/>
        </authorList>
    </citation>
    <scope>NUCLEOTIDE SEQUENCE [LARGE SCALE GENOMIC DNA]</scope>
    <source>
        <strain evidence="1 2">CBS 433.97</strain>
    </source>
</reference>
<name>A0A2T3YXU8_TRIA4</name>